<gene>
    <name evidence="1" type="ORF">O6H91_14G048000</name>
</gene>
<dbReference type="Proteomes" id="UP001162992">
    <property type="component" value="Chromosome 14"/>
</dbReference>
<evidence type="ECO:0000313" key="1">
    <source>
        <dbReference type="EMBL" id="KAJ7531536.1"/>
    </source>
</evidence>
<organism evidence="1 2">
    <name type="scientific">Diphasiastrum complanatum</name>
    <name type="common">Issler's clubmoss</name>
    <name type="synonym">Lycopodium complanatum</name>
    <dbReference type="NCBI Taxonomy" id="34168"/>
    <lineage>
        <taxon>Eukaryota</taxon>
        <taxon>Viridiplantae</taxon>
        <taxon>Streptophyta</taxon>
        <taxon>Embryophyta</taxon>
        <taxon>Tracheophyta</taxon>
        <taxon>Lycopodiopsida</taxon>
        <taxon>Lycopodiales</taxon>
        <taxon>Lycopodiaceae</taxon>
        <taxon>Lycopodioideae</taxon>
        <taxon>Diphasiastrum</taxon>
    </lineage>
</organism>
<reference evidence="2" key="1">
    <citation type="journal article" date="2024" name="Proc. Natl. Acad. Sci. U.S.A.">
        <title>Extraordinary preservation of gene collinearity over three hundred million years revealed in homosporous lycophytes.</title>
        <authorList>
            <person name="Li C."/>
            <person name="Wickell D."/>
            <person name="Kuo L.Y."/>
            <person name="Chen X."/>
            <person name="Nie B."/>
            <person name="Liao X."/>
            <person name="Peng D."/>
            <person name="Ji J."/>
            <person name="Jenkins J."/>
            <person name="Williams M."/>
            <person name="Shu S."/>
            <person name="Plott C."/>
            <person name="Barry K."/>
            <person name="Rajasekar S."/>
            <person name="Grimwood J."/>
            <person name="Han X."/>
            <person name="Sun S."/>
            <person name="Hou Z."/>
            <person name="He W."/>
            <person name="Dai G."/>
            <person name="Sun C."/>
            <person name="Schmutz J."/>
            <person name="Leebens-Mack J.H."/>
            <person name="Li F.W."/>
            <person name="Wang L."/>
        </authorList>
    </citation>
    <scope>NUCLEOTIDE SEQUENCE [LARGE SCALE GENOMIC DNA]</scope>
    <source>
        <strain evidence="2">cv. PW_Plant_1</strain>
    </source>
</reference>
<comment type="caution">
    <text evidence="1">The sequence shown here is derived from an EMBL/GenBank/DDBJ whole genome shotgun (WGS) entry which is preliminary data.</text>
</comment>
<protein>
    <submittedName>
        <fullName evidence="1">Uncharacterized protein</fullName>
    </submittedName>
</protein>
<accession>A0ACC2BP30</accession>
<evidence type="ECO:0000313" key="2">
    <source>
        <dbReference type="Proteomes" id="UP001162992"/>
    </source>
</evidence>
<proteinExistence type="predicted"/>
<sequence>MSSCELIYVCKSNFVVISSLLISMSSCELIYVCKSAFCSACAGPTKELFKADVIAVNRVTCLVLMHKHGSLISTDSIWPHASKQDDLALIERILQLESFDVDLFCGITKNLESRNGNISGGQLVGQSLAAASKSVDPKLLVHSLHSYFLRAGDPKLPIYYQIERVRDGHTFSTRRVIARQKGQQIFILNASFQKSDQDGLEHQLSMPIAPNPDQLLSWDADLDKLSVDPRIHPNRRRLLANKLVRLPLDIRLCNPVDEVHPKSMEPRDKFWVRARGKLSDDQGLHRCVAAYASDLDFLVVGLRPHAVLPGVHAIALSLDHSLWFHKSFRADEWLLFTIESPRANNARGLVFGHFYTQSGELVVSAAQEGVFKKLNAQKMNSKL</sequence>
<name>A0ACC2BP30_DIPCM</name>
<dbReference type="EMBL" id="CM055105">
    <property type="protein sequence ID" value="KAJ7531536.1"/>
    <property type="molecule type" value="Genomic_DNA"/>
</dbReference>
<keyword evidence="2" id="KW-1185">Reference proteome</keyword>